<dbReference type="PRINTS" id="PR00314">
    <property type="entry name" value="CLATHRINADPT"/>
</dbReference>
<sequence length="482" mass="54052">MADYSSFSRKKHILFSEARCEGAESGSQLKPDDLYFCALTMISAFFLYNVKGEVLISRLFRDGIRRNVCEVFRIQVISKCSDIKSPVLTLGSTSFLHIRHGALWIVAVTRSNVDASIVLEYLHRFVELLKRLFEVDNVTEDDVKAHFPLVYEVLDESIESGHVSNLDLSTLRPYLSSQTAETGRFKNSTASGLLAKAGSIRRKSAGKLPQIINAPLDVAAASHPWRPQALKYKKNMVQIDLVEDFNLLTTANGFVLRSFVEGRILMDCRISGIPTCLLGLVHENQNDAYQEFKSGDCTFHQCVNLKDFDEHRIIKFIPPDGKFELLSYRTDVENPPFNVYTTRDPYGSGSESSYTVDLESAYPSNVAATNVVLRIPVPPGTSKLRANTETGKCRLVQEENVVQWSLKKMNGGQKHRLQFAMPNTPAHAVAAKPPISLSFSIESYSAGGHKIKFFKVHEPTMNYATVKSVTYLTRAKSYEIRM</sequence>
<dbReference type="GO" id="GO:0016192">
    <property type="term" value="P:vesicle-mediated transport"/>
    <property type="evidence" value="ECO:0007669"/>
    <property type="project" value="InterPro"/>
</dbReference>
<dbReference type="GO" id="GO:0006886">
    <property type="term" value="P:intracellular protein transport"/>
    <property type="evidence" value="ECO:0007669"/>
    <property type="project" value="UniProtKB-UniRule"/>
</dbReference>
<keyword evidence="2 5" id="KW-0813">Transport</keyword>
<dbReference type="InterPro" id="IPR043532">
    <property type="entry name" value="AP2_Mu_N"/>
</dbReference>
<dbReference type="Pfam" id="PF01217">
    <property type="entry name" value="Clat_adaptor_s"/>
    <property type="match status" value="1"/>
</dbReference>
<evidence type="ECO:0000313" key="8">
    <source>
        <dbReference type="Proteomes" id="UP000788993"/>
    </source>
</evidence>
<evidence type="ECO:0000313" key="7">
    <source>
        <dbReference type="EMBL" id="KAH3675349.1"/>
    </source>
</evidence>
<dbReference type="SUPFAM" id="SSF49447">
    <property type="entry name" value="Second domain of Mu2 adaptin subunit (ap50) of ap2 adaptor"/>
    <property type="match status" value="1"/>
</dbReference>
<evidence type="ECO:0000256" key="2">
    <source>
        <dbReference type="ARBA" id="ARBA00022448"/>
    </source>
</evidence>
<evidence type="ECO:0000256" key="4">
    <source>
        <dbReference type="ARBA" id="ARBA00023136"/>
    </source>
</evidence>
<dbReference type="GO" id="GO:0030131">
    <property type="term" value="C:clathrin adaptor complex"/>
    <property type="evidence" value="ECO:0007669"/>
    <property type="project" value="UniProtKB-UniRule"/>
</dbReference>
<protein>
    <recommendedName>
        <fullName evidence="6">MHD domain-containing protein</fullName>
    </recommendedName>
</protein>
<keyword evidence="4" id="KW-0472">Membrane</keyword>
<dbReference type="Proteomes" id="UP000788993">
    <property type="component" value="Unassembled WGS sequence"/>
</dbReference>
<dbReference type="GO" id="GO:0012505">
    <property type="term" value="C:endomembrane system"/>
    <property type="evidence" value="ECO:0007669"/>
    <property type="project" value="UniProtKB-SubCell"/>
</dbReference>
<evidence type="ECO:0000259" key="6">
    <source>
        <dbReference type="PROSITE" id="PS51072"/>
    </source>
</evidence>
<reference evidence="7" key="2">
    <citation type="submission" date="2021-01" db="EMBL/GenBank/DDBJ databases">
        <authorList>
            <person name="Schikora-Tamarit M.A."/>
        </authorList>
    </citation>
    <scope>NUCLEOTIDE SEQUENCE</scope>
    <source>
        <strain evidence="7">NCAIM Y.01608</strain>
    </source>
</reference>
<dbReference type="InterPro" id="IPR011012">
    <property type="entry name" value="Longin-like_dom_sf"/>
</dbReference>
<reference evidence="7" key="1">
    <citation type="journal article" date="2021" name="Open Biol.">
        <title>Shared evolutionary footprints suggest mitochondrial oxidative damage underlies multiple complex I losses in fungi.</title>
        <authorList>
            <person name="Schikora-Tamarit M.A."/>
            <person name="Marcet-Houben M."/>
            <person name="Nosek J."/>
            <person name="Gabaldon T."/>
        </authorList>
    </citation>
    <scope>NUCLEOTIDE SEQUENCE</scope>
    <source>
        <strain evidence="7">NCAIM Y.01608</strain>
    </source>
</reference>
<accession>A0A9P8TE13</accession>
<dbReference type="InterPro" id="IPR036168">
    <property type="entry name" value="AP2_Mu_C_sf"/>
</dbReference>
<proteinExistence type="inferred from homology"/>
<dbReference type="PROSITE" id="PS00991">
    <property type="entry name" value="CLAT_ADAPTOR_M_2"/>
    <property type="match status" value="1"/>
</dbReference>
<comment type="caution">
    <text evidence="7">The sequence shown here is derived from an EMBL/GenBank/DDBJ whole genome shotgun (WGS) entry which is preliminary data.</text>
</comment>
<dbReference type="CDD" id="cd14836">
    <property type="entry name" value="AP2_Mu_N"/>
    <property type="match status" value="1"/>
</dbReference>
<evidence type="ECO:0000256" key="3">
    <source>
        <dbReference type="ARBA" id="ARBA00022927"/>
    </source>
</evidence>
<gene>
    <name evidence="7" type="ORF">OGATHE_001689</name>
</gene>
<evidence type="ECO:0000256" key="5">
    <source>
        <dbReference type="PIRNR" id="PIRNR005992"/>
    </source>
</evidence>
<dbReference type="InterPro" id="IPR050431">
    <property type="entry name" value="Adaptor_comp_med_subunit"/>
</dbReference>
<comment type="similarity">
    <text evidence="5">Belongs to the adaptor complexes medium subunit family.</text>
</comment>
<comment type="subcellular location">
    <subcellularLocation>
        <location evidence="1">Endomembrane system</location>
    </subcellularLocation>
</comment>
<dbReference type="Pfam" id="PF00928">
    <property type="entry name" value="Adap_comp_sub"/>
    <property type="match status" value="1"/>
</dbReference>
<keyword evidence="8" id="KW-1185">Reference proteome</keyword>
<dbReference type="InterPro" id="IPR018240">
    <property type="entry name" value="Clathrin_mu_CS"/>
</dbReference>
<dbReference type="PROSITE" id="PS51072">
    <property type="entry name" value="MHD"/>
    <property type="match status" value="1"/>
</dbReference>
<feature type="domain" description="MHD" evidence="6">
    <location>
        <begin position="234"/>
        <end position="481"/>
    </location>
</feature>
<evidence type="ECO:0000256" key="1">
    <source>
        <dbReference type="ARBA" id="ARBA00004308"/>
    </source>
</evidence>
<dbReference type="PANTHER" id="PTHR10529">
    <property type="entry name" value="AP COMPLEX SUBUNIT MU"/>
    <property type="match status" value="1"/>
</dbReference>
<keyword evidence="3 5" id="KW-0653">Protein transport</keyword>
<name>A0A9P8TE13_9ASCO</name>
<dbReference type="AlphaFoldDB" id="A0A9P8TE13"/>
<dbReference type="InterPro" id="IPR028565">
    <property type="entry name" value="MHD"/>
</dbReference>
<dbReference type="InterPro" id="IPR001392">
    <property type="entry name" value="Clathrin_mu"/>
</dbReference>
<dbReference type="PIRSF" id="PIRSF005992">
    <property type="entry name" value="Clathrin_mu"/>
    <property type="match status" value="1"/>
</dbReference>
<dbReference type="Gene3D" id="3.30.450.60">
    <property type="match status" value="1"/>
</dbReference>
<dbReference type="FunFam" id="3.30.450.60:FF:000002">
    <property type="entry name" value="AP-2 complex subunit mu, putative"/>
    <property type="match status" value="1"/>
</dbReference>
<organism evidence="7 8">
    <name type="scientific">Ogataea polymorpha</name>
    <dbReference type="NCBI Taxonomy" id="460523"/>
    <lineage>
        <taxon>Eukaryota</taxon>
        <taxon>Fungi</taxon>
        <taxon>Dikarya</taxon>
        <taxon>Ascomycota</taxon>
        <taxon>Saccharomycotina</taxon>
        <taxon>Pichiomycetes</taxon>
        <taxon>Pichiales</taxon>
        <taxon>Pichiaceae</taxon>
        <taxon>Ogataea</taxon>
    </lineage>
</organism>
<dbReference type="SUPFAM" id="SSF64356">
    <property type="entry name" value="SNARE-like"/>
    <property type="match status" value="1"/>
</dbReference>
<dbReference type="InterPro" id="IPR022775">
    <property type="entry name" value="AP_mu_sigma_su"/>
</dbReference>
<dbReference type="Gene3D" id="2.60.40.1170">
    <property type="entry name" value="Mu homology domain, subdomain B"/>
    <property type="match status" value="2"/>
</dbReference>
<dbReference type="EMBL" id="JAEUBD010000382">
    <property type="protein sequence ID" value="KAH3675349.1"/>
    <property type="molecule type" value="Genomic_DNA"/>
</dbReference>